<sequence>MQKNDKVFRIARLNSHTFFTSSDCLANQTGAVTCSTLLKSVDRRPVIAVGCDGGVWVGFQDDPKCRSTFTETGTLNNNLIHGVSSNASSYSSEKGHGMCDVE</sequence>
<gene>
    <name evidence="1" type="ORF">WG66_13923</name>
</gene>
<proteinExistence type="predicted"/>
<dbReference type="Proteomes" id="UP000054988">
    <property type="component" value="Unassembled WGS sequence"/>
</dbReference>
<reference evidence="1 2" key="1">
    <citation type="submission" date="2015-12" db="EMBL/GenBank/DDBJ databases">
        <title>Draft genome sequence of Moniliophthora roreri, the causal agent of frosty pod rot of cacao.</title>
        <authorList>
            <person name="Aime M.C."/>
            <person name="Diaz-Valderrama J.R."/>
            <person name="Kijpornyongpan T."/>
            <person name="Phillips-Mora W."/>
        </authorList>
    </citation>
    <scope>NUCLEOTIDE SEQUENCE [LARGE SCALE GENOMIC DNA]</scope>
    <source>
        <strain evidence="1 2">MCA 2952</strain>
    </source>
</reference>
<organism evidence="1 2">
    <name type="scientific">Moniliophthora roreri</name>
    <name type="common">Frosty pod rot fungus</name>
    <name type="synonym">Monilia roreri</name>
    <dbReference type="NCBI Taxonomy" id="221103"/>
    <lineage>
        <taxon>Eukaryota</taxon>
        <taxon>Fungi</taxon>
        <taxon>Dikarya</taxon>
        <taxon>Basidiomycota</taxon>
        <taxon>Agaricomycotina</taxon>
        <taxon>Agaricomycetes</taxon>
        <taxon>Agaricomycetidae</taxon>
        <taxon>Agaricales</taxon>
        <taxon>Marasmiineae</taxon>
        <taxon>Marasmiaceae</taxon>
        <taxon>Moniliophthora</taxon>
    </lineage>
</organism>
<comment type="caution">
    <text evidence="1">The sequence shown here is derived from an EMBL/GenBank/DDBJ whole genome shotgun (WGS) entry which is preliminary data.</text>
</comment>
<dbReference type="AlphaFoldDB" id="A0A0W0FB07"/>
<dbReference type="EMBL" id="LATX01002169">
    <property type="protein sequence ID" value="KTB33517.1"/>
    <property type="molecule type" value="Genomic_DNA"/>
</dbReference>
<evidence type="ECO:0000313" key="1">
    <source>
        <dbReference type="EMBL" id="KTB33517.1"/>
    </source>
</evidence>
<accession>A0A0W0FB07</accession>
<protein>
    <submittedName>
        <fullName evidence="1">Putative signal transducer</fullName>
    </submittedName>
</protein>
<evidence type="ECO:0000313" key="2">
    <source>
        <dbReference type="Proteomes" id="UP000054988"/>
    </source>
</evidence>
<name>A0A0W0FB07_MONRR</name>